<dbReference type="AlphaFoldDB" id="A0AAD4WFJ4"/>
<evidence type="ECO:0000313" key="1">
    <source>
        <dbReference type="EMBL" id="KAI5342525.1"/>
    </source>
</evidence>
<gene>
    <name evidence="1" type="ORF">L3X38_010400</name>
</gene>
<organism evidence="1 2">
    <name type="scientific">Prunus dulcis</name>
    <name type="common">Almond</name>
    <name type="synonym">Amygdalus dulcis</name>
    <dbReference type="NCBI Taxonomy" id="3755"/>
    <lineage>
        <taxon>Eukaryota</taxon>
        <taxon>Viridiplantae</taxon>
        <taxon>Streptophyta</taxon>
        <taxon>Embryophyta</taxon>
        <taxon>Tracheophyta</taxon>
        <taxon>Spermatophyta</taxon>
        <taxon>Magnoliopsida</taxon>
        <taxon>eudicotyledons</taxon>
        <taxon>Gunneridae</taxon>
        <taxon>Pentapetalae</taxon>
        <taxon>rosids</taxon>
        <taxon>fabids</taxon>
        <taxon>Rosales</taxon>
        <taxon>Rosaceae</taxon>
        <taxon>Amygdaloideae</taxon>
        <taxon>Amygdaleae</taxon>
        <taxon>Prunus</taxon>
    </lineage>
</organism>
<protein>
    <submittedName>
        <fullName evidence="1">Uncharacterized protein</fullName>
    </submittedName>
</protein>
<keyword evidence="2" id="KW-1185">Reference proteome</keyword>
<dbReference type="Proteomes" id="UP001054821">
    <property type="component" value="Chromosome 2"/>
</dbReference>
<accession>A0AAD4WFJ4</accession>
<proteinExistence type="predicted"/>
<comment type="caution">
    <text evidence="1">The sequence shown here is derived from an EMBL/GenBank/DDBJ whole genome shotgun (WGS) entry which is preliminary data.</text>
</comment>
<sequence>MLFKNSSQLPSCMLAARDKEWCGCVDCVWEMMGMCLGNYENVKDEVVSGREQVDEITWMGKSTIIECLVRFSDAIENLYKKEYLRKPTAKDLQGLVQKGEARGFPGQDWKHQLHALTVEELHNFLVGRLWESKWLKKYNSGGRRFIQHLGLARLLRSCRITE</sequence>
<dbReference type="EMBL" id="JAJFAZ020000002">
    <property type="protein sequence ID" value="KAI5342525.1"/>
    <property type="molecule type" value="Genomic_DNA"/>
</dbReference>
<name>A0AAD4WFJ4_PRUDU</name>
<evidence type="ECO:0000313" key="2">
    <source>
        <dbReference type="Proteomes" id="UP001054821"/>
    </source>
</evidence>
<dbReference type="PANTHER" id="PTHR47150">
    <property type="entry name" value="OS12G0169200 PROTEIN"/>
    <property type="match status" value="1"/>
</dbReference>
<reference evidence="1 2" key="1">
    <citation type="journal article" date="2022" name="G3 (Bethesda)">
        <title>Whole-genome sequence and methylome profiling of the almond [Prunus dulcis (Mill.) D.A. Webb] cultivar 'Nonpareil'.</title>
        <authorList>
            <person name="D'Amico-Willman K.M."/>
            <person name="Ouma W.Z."/>
            <person name="Meulia T."/>
            <person name="Sideli G.M."/>
            <person name="Gradziel T.M."/>
            <person name="Fresnedo-Ramirez J."/>
        </authorList>
    </citation>
    <scope>NUCLEOTIDE SEQUENCE [LARGE SCALE GENOMIC DNA]</scope>
    <source>
        <strain evidence="1">Clone GOH B32 T37-40</strain>
    </source>
</reference>
<dbReference type="PANTHER" id="PTHR47150:SF5">
    <property type="entry name" value="OS07G0546750 PROTEIN"/>
    <property type="match status" value="1"/>
</dbReference>